<evidence type="ECO:0000313" key="7">
    <source>
        <dbReference type="EMBL" id="AZG46229.1"/>
    </source>
</evidence>
<dbReference type="GO" id="GO:0005524">
    <property type="term" value="F:ATP binding"/>
    <property type="evidence" value="ECO:0007669"/>
    <property type="project" value="UniProtKB-KW"/>
</dbReference>
<dbReference type="GO" id="GO:0046522">
    <property type="term" value="F:S-methyl-5-thioribose kinase activity"/>
    <property type="evidence" value="ECO:0007669"/>
    <property type="project" value="UniProtKB-EC"/>
</dbReference>
<dbReference type="Gene3D" id="3.30.200.20">
    <property type="entry name" value="Phosphorylase Kinase, domain 1"/>
    <property type="match status" value="1"/>
</dbReference>
<dbReference type="Gene3D" id="3.90.1200.10">
    <property type="match status" value="1"/>
</dbReference>
<dbReference type="PANTHER" id="PTHR34273:SF2">
    <property type="entry name" value="METHYLTHIORIBOSE KINASE"/>
    <property type="match status" value="1"/>
</dbReference>
<dbReference type="InterPro" id="IPR011009">
    <property type="entry name" value="Kinase-like_dom_sf"/>
</dbReference>
<dbReference type="SUPFAM" id="SSF56112">
    <property type="entry name" value="Protein kinase-like (PK-like)"/>
    <property type="match status" value="1"/>
</dbReference>
<dbReference type="InterPro" id="IPR002575">
    <property type="entry name" value="Aminoglycoside_PTrfase"/>
</dbReference>
<keyword evidence="8" id="KW-1185">Reference proteome</keyword>
<evidence type="ECO:0000256" key="3">
    <source>
        <dbReference type="ARBA" id="ARBA00022741"/>
    </source>
</evidence>
<dbReference type="AlphaFoldDB" id="A0A3G8JP38"/>
<name>A0A3G8JP38_9ACTN</name>
<keyword evidence="4 7" id="KW-0418">Kinase</keyword>
<proteinExistence type="inferred from homology"/>
<organism evidence="7 8">
    <name type="scientific">Gordonia insulae</name>
    <dbReference type="NCBI Taxonomy" id="2420509"/>
    <lineage>
        <taxon>Bacteria</taxon>
        <taxon>Bacillati</taxon>
        <taxon>Actinomycetota</taxon>
        <taxon>Actinomycetes</taxon>
        <taxon>Mycobacteriales</taxon>
        <taxon>Gordoniaceae</taxon>
        <taxon>Gordonia</taxon>
    </lineage>
</organism>
<dbReference type="RefSeq" id="WP_124708776.1">
    <property type="nucleotide sequence ID" value="NZ_CP033972.1"/>
</dbReference>
<accession>A0A3G8JP38</accession>
<evidence type="ECO:0000256" key="1">
    <source>
        <dbReference type="ARBA" id="ARBA00010165"/>
    </source>
</evidence>
<dbReference type="EC" id="2.7.1.100" evidence="7"/>
<dbReference type="KEGG" id="gom:D7316_02830"/>
<dbReference type="PANTHER" id="PTHR34273">
    <property type="entry name" value="METHYLTHIORIBOSE KINASE"/>
    <property type="match status" value="1"/>
</dbReference>
<evidence type="ECO:0000256" key="5">
    <source>
        <dbReference type="ARBA" id="ARBA00022840"/>
    </source>
</evidence>
<evidence type="ECO:0000259" key="6">
    <source>
        <dbReference type="Pfam" id="PF01636"/>
    </source>
</evidence>
<keyword evidence="5" id="KW-0067">ATP-binding</keyword>
<gene>
    <name evidence="7" type="primary">mtnK</name>
    <name evidence="7" type="ORF">D7316_02830</name>
</gene>
<reference evidence="7 8" key="1">
    <citation type="submission" date="2018-11" db="EMBL/GenBank/DDBJ databases">
        <title>Gordonia insulae sp. nov., isolated from an island soil.</title>
        <authorList>
            <person name="Kim Y.S."/>
            <person name="Kim S.B."/>
        </authorList>
    </citation>
    <scope>NUCLEOTIDE SEQUENCE [LARGE SCALE GENOMIC DNA]</scope>
    <source>
        <strain evidence="7 8">MMS17-SY073</strain>
    </source>
</reference>
<sequence>MTTLSLRAELTAHLAERGLLAGDASPVSIRPLTGGVSNDVLAVTGGDFDAVVKRALGQLRTAKLWNADTTRLLTEGRALLAAAAVDPTRVPRVLDLTPEFLVIERAPSTWTTWKERLLDHDVDPMIAGKLGEFLGALQRDTAAGAVDTAQFEGVRAFEQLRVDPFHREVAATHPELRAVVEQTIDTMFANRVCLVHGDYTPKNVMVGDSVDDVWVIDWEVAHVGDPTFDPAWVIGHLLLKSIHRPPSAAAYLAAAHAFLDSRTGIIGAPVLDHVQLTRQIGCLLVARIDGRSPIDYLDPRDRDQARKLGRHVLLNTPDRIDSIWENLHD</sequence>
<keyword evidence="2 7" id="KW-0808">Transferase</keyword>
<comment type="similarity">
    <text evidence="1">Belongs to the methylthioribose kinase family.</text>
</comment>
<feature type="domain" description="Aminoglycoside phosphotransferase" evidence="6">
    <location>
        <begin position="29"/>
        <end position="256"/>
    </location>
</feature>
<dbReference type="EMBL" id="CP033972">
    <property type="protein sequence ID" value="AZG46229.1"/>
    <property type="molecule type" value="Genomic_DNA"/>
</dbReference>
<evidence type="ECO:0000313" key="8">
    <source>
        <dbReference type="Proteomes" id="UP000271469"/>
    </source>
</evidence>
<dbReference type="Proteomes" id="UP000271469">
    <property type="component" value="Chromosome"/>
</dbReference>
<evidence type="ECO:0000256" key="4">
    <source>
        <dbReference type="ARBA" id="ARBA00022777"/>
    </source>
</evidence>
<protein>
    <submittedName>
        <fullName evidence="7">Methylthioribose kinase</fullName>
        <ecNumber evidence="7">2.7.1.100</ecNumber>
    </submittedName>
</protein>
<dbReference type="Pfam" id="PF01636">
    <property type="entry name" value="APH"/>
    <property type="match status" value="1"/>
</dbReference>
<keyword evidence="3" id="KW-0547">Nucleotide-binding</keyword>
<evidence type="ECO:0000256" key="2">
    <source>
        <dbReference type="ARBA" id="ARBA00022679"/>
    </source>
</evidence>
<dbReference type="OrthoDB" id="9797603at2"/>